<name>A0ABT7PHN1_9BACT</name>
<dbReference type="SUPFAM" id="SSF56349">
    <property type="entry name" value="DNA breaking-rejoining enzymes"/>
    <property type="match status" value="1"/>
</dbReference>
<keyword evidence="5" id="KW-1185">Reference proteome</keyword>
<evidence type="ECO:0000256" key="1">
    <source>
        <dbReference type="ARBA" id="ARBA00023172"/>
    </source>
</evidence>
<reference evidence="4 5" key="1">
    <citation type="submission" date="2023-06" db="EMBL/GenBank/DDBJ databases">
        <title>Roseiconus lacunae JC819 isolated from Gulf of Mannar region, Tamil Nadu.</title>
        <authorList>
            <person name="Pk S."/>
            <person name="Ch S."/>
            <person name="Ch V.R."/>
        </authorList>
    </citation>
    <scope>NUCLEOTIDE SEQUENCE [LARGE SCALE GENOMIC DNA]</scope>
    <source>
        <strain evidence="4 5">JC819</strain>
    </source>
</reference>
<feature type="domain" description="Tyr recombinase" evidence="3">
    <location>
        <begin position="170"/>
        <end position="363"/>
    </location>
</feature>
<evidence type="ECO:0000313" key="5">
    <source>
        <dbReference type="Proteomes" id="UP001239462"/>
    </source>
</evidence>
<feature type="region of interest" description="Disordered" evidence="2">
    <location>
        <begin position="58"/>
        <end position="81"/>
    </location>
</feature>
<protein>
    <recommendedName>
        <fullName evidence="3">Tyr recombinase domain-containing protein</fullName>
    </recommendedName>
</protein>
<gene>
    <name evidence="4" type="ORF">QTN89_11160</name>
</gene>
<proteinExistence type="predicted"/>
<dbReference type="Proteomes" id="UP001239462">
    <property type="component" value="Unassembled WGS sequence"/>
</dbReference>
<evidence type="ECO:0000259" key="3">
    <source>
        <dbReference type="PROSITE" id="PS51898"/>
    </source>
</evidence>
<dbReference type="RefSeq" id="WP_289163601.1">
    <property type="nucleotide sequence ID" value="NZ_JASZZN010000007.1"/>
</dbReference>
<sequence>MALRIYGTPADGADDPKRQTLRAAYARHLAPSQVDRRANKTTQGYRTALGHWEAFVASQSGESTGQTDARGSITNTPAPESVPFCRPVDQIGAITDDMLNAWGVWLMASDGAQLSLGTAAKQWRHIRAILRRVGPRESGNPRGAGILDAVPAMDPLAELAVIDELGVLTDGAEDITDDQIDAIYDACDVATWPAGSPALQWKTYLVILSVMGPRVNDAATLTAANFSFDPTSPIRRSVRTYPHGWLIYLPTKTKSKKPARLIVPLPPCVAAHVSALESRRRGELFGWNDARGHAFARQWQRIVATAGLPHVERRHFRSTANIRWDRAGGDRQLGRWVLGHASRDVNDQHYMRAEPDLIEAAPLVEVPSRFNGGNPGDAPSQLFLFS</sequence>
<dbReference type="Gene3D" id="1.10.443.10">
    <property type="entry name" value="Intergrase catalytic core"/>
    <property type="match status" value="1"/>
</dbReference>
<dbReference type="InterPro" id="IPR002104">
    <property type="entry name" value="Integrase_catalytic"/>
</dbReference>
<dbReference type="InterPro" id="IPR011010">
    <property type="entry name" value="DNA_brk_join_enz"/>
</dbReference>
<evidence type="ECO:0000256" key="2">
    <source>
        <dbReference type="SAM" id="MobiDB-lite"/>
    </source>
</evidence>
<dbReference type="InterPro" id="IPR013762">
    <property type="entry name" value="Integrase-like_cat_sf"/>
</dbReference>
<comment type="caution">
    <text evidence="4">The sequence shown here is derived from an EMBL/GenBank/DDBJ whole genome shotgun (WGS) entry which is preliminary data.</text>
</comment>
<keyword evidence="1" id="KW-0233">DNA recombination</keyword>
<feature type="compositionally biased region" description="Polar residues" evidence="2">
    <location>
        <begin position="58"/>
        <end position="78"/>
    </location>
</feature>
<dbReference type="PROSITE" id="PS51898">
    <property type="entry name" value="TYR_RECOMBINASE"/>
    <property type="match status" value="1"/>
</dbReference>
<organism evidence="4 5">
    <name type="scientific">Roseiconus lacunae</name>
    <dbReference type="NCBI Taxonomy" id="2605694"/>
    <lineage>
        <taxon>Bacteria</taxon>
        <taxon>Pseudomonadati</taxon>
        <taxon>Planctomycetota</taxon>
        <taxon>Planctomycetia</taxon>
        <taxon>Pirellulales</taxon>
        <taxon>Pirellulaceae</taxon>
        <taxon>Roseiconus</taxon>
    </lineage>
</organism>
<evidence type="ECO:0000313" key="4">
    <source>
        <dbReference type="EMBL" id="MDM4015993.1"/>
    </source>
</evidence>
<accession>A0ABT7PHN1</accession>
<dbReference type="EMBL" id="JASZZN010000007">
    <property type="protein sequence ID" value="MDM4015993.1"/>
    <property type="molecule type" value="Genomic_DNA"/>
</dbReference>